<dbReference type="OrthoDB" id="8444929at2"/>
<feature type="region of interest" description="Disordered" evidence="1">
    <location>
        <begin position="21"/>
        <end position="92"/>
    </location>
</feature>
<evidence type="ECO:0000313" key="3">
    <source>
        <dbReference type="EMBL" id="QGM45825.1"/>
    </source>
</evidence>
<evidence type="ECO:0000256" key="1">
    <source>
        <dbReference type="SAM" id="MobiDB-lite"/>
    </source>
</evidence>
<feature type="compositionally biased region" description="Basic and acidic residues" evidence="1">
    <location>
        <begin position="51"/>
        <end position="61"/>
    </location>
</feature>
<evidence type="ECO:0000313" key="4">
    <source>
        <dbReference type="Proteomes" id="UP000309061"/>
    </source>
</evidence>
<dbReference type="KEGG" id="mhey:H2LOC_008990"/>
<gene>
    <name evidence="3" type="ORF">H2LOC_008990</name>
</gene>
<name>A0A6B8KFR3_9HYPH</name>
<dbReference type="InterPro" id="IPR028904">
    <property type="entry name" value="Tox-REase-5_dom"/>
</dbReference>
<proteinExistence type="predicted"/>
<dbReference type="AlphaFoldDB" id="A0A6B8KFR3"/>
<protein>
    <recommendedName>
        <fullName evidence="2">Tox-REase-5 domain-containing protein</fullName>
    </recommendedName>
</protein>
<organism evidence="3 4">
    <name type="scientific">Methylocystis heyeri</name>
    <dbReference type="NCBI Taxonomy" id="391905"/>
    <lineage>
        <taxon>Bacteria</taxon>
        <taxon>Pseudomonadati</taxon>
        <taxon>Pseudomonadota</taxon>
        <taxon>Alphaproteobacteria</taxon>
        <taxon>Hyphomicrobiales</taxon>
        <taxon>Methylocystaceae</taxon>
        <taxon>Methylocystis</taxon>
    </lineage>
</organism>
<dbReference type="Proteomes" id="UP000309061">
    <property type="component" value="Chromosome"/>
</dbReference>
<evidence type="ECO:0000259" key="2">
    <source>
        <dbReference type="Pfam" id="PF15648"/>
    </source>
</evidence>
<feature type="domain" description="Tox-REase-5" evidence="2">
    <location>
        <begin position="96"/>
        <end position="176"/>
    </location>
</feature>
<dbReference type="EMBL" id="CP046052">
    <property type="protein sequence ID" value="QGM45825.1"/>
    <property type="molecule type" value="Genomic_DNA"/>
</dbReference>
<keyword evidence="4" id="KW-1185">Reference proteome</keyword>
<sequence>MPILGPAGAAAAALAAALNGWRSSASGDPPKRKRPPKKSATPISTPATPPEEPKNSRRQDDDGAPTQQKPSYKVGASDGGPGEWKEFNEGLSPEEAAYQKKVTGAPDGLVYSVKDPDVKTGFTRFDGYDPATNSLIDAKNFNKWPIDKKFSYDDVLEQARRQINAAKGTKIVWKVASPERAQKVSDILADGRVVDVTVEFLPP</sequence>
<reference evidence="3 4" key="1">
    <citation type="submission" date="2019-11" db="EMBL/GenBank/DDBJ databases">
        <title>The genome sequence of Methylocystis heyeri.</title>
        <authorList>
            <person name="Oshkin I.Y."/>
            <person name="Miroshnikov K."/>
            <person name="Dedysh S.N."/>
        </authorList>
    </citation>
    <scope>NUCLEOTIDE SEQUENCE [LARGE SCALE GENOMIC DNA]</scope>
    <source>
        <strain evidence="3 4">H2</strain>
    </source>
</reference>
<dbReference type="Pfam" id="PF15648">
    <property type="entry name" value="Tox-REase-5"/>
    <property type="match status" value="1"/>
</dbReference>
<accession>A0A6B8KFR3</accession>